<reference evidence="7" key="1">
    <citation type="journal article" date="2016" name="BMC Biol.">
        <title>Parallel evolution of highly conserved plastid genome architecture in red seaweeds and seed plants.</title>
        <authorList>
            <person name="Lee J."/>
            <person name="Cho C.H."/>
            <person name="Park S.I."/>
            <person name="Choi J.W."/>
            <person name="Song H.S."/>
            <person name="West J.A."/>
            <person name="Bhattacharya D."/>
            <person name="Yoon H.S."/>
        </authorList>
    </citation>
    <scope>NUCLEOTIDE SEQUENCE</scope>
</reference>
<dbReference type="PANTHER" id="PTHR43077:SF10">
    <property type="entry name" value="TRANSPORT PERMEASE PROTEIN"/>
    <property type="match status" value="1"/>
</dbReference>
<evidence type="ECO:0000313" key="7">
    <source>
        <dbReference type="EMBL" id="AOM66708.1"/>
    </source>
</evidence>
<feature type="transmembrane region" description="Helical" evidence="5">
    <location>
        <begin position="197"/>
        <end position="218"/>
    </location>
</feature>
<evidence type="ECO:0000256" key="5">
    <source>
        <dbReference type="SAM" id="Phobius"/>
    </source>
</evidence>
<dbReference type="PRINTS" id="PR00164">
    <property type="entry name" value="ABC2TRNSPORT"/>
</dbReference>
<evidence type="ECO:0000256" key="1">
    <source>
        <dbReference type="ARBA" id="ARBA00004141"/>
    </source>
</evidence>
<sequence>MLSSSKRFVLTPILAKSFLPLTFGNLIQEIRALFNRLVIQSYRRFSFLLAGLIQPLLWLILFGSLFQNFIFPAFSNKIVYYDNFLSPGVIVFTAFTSSLNAGLPIMFDREFGFFNRLLAVPMTSRLSIVVASFCHIVCVTTVQMLTIWFITMTKDKIYISINFSIIFYNTLMLLLLICFVTVLSIVLAFVLSGHIELLALILIINLPILFSSTALAPLTFMPKWLQLVATLNPLTYPIEALRYTLMSDEFCVSQKTIVTMFGQLSVIDIIFSFFLLNFLMFFAANYFFHTKLE</sequence>
<dbReference type="RefSeq" id="YP_009297365.1">
    <property type="nucleotide sequence ID" value="NC_031176.2"/>
</dbReference>
<evidence type="ECO:0000256" key="3">
    <source>
        <dbReference type="ARBA" id="ARBA00022989"/>
    </source>
</evidence>
<dbReference type="PIRSF" id="PIRSF006648">
    <property type="entry name" value="DrrB"/>
    <property type="match status" value="1"/>
</dbReference>
<gene>
    <name evidence="7" type="primary">ycf38</name>
    <name evidence="7" type="ORF">Eryt_042</name>
</gene>
<dbReference type="GO" id="GO:0140359">
    <property type="term" value="F:ABC-type transporter activity"/>
    <property type="evidence" value="ECO:0007669"/>
    <property type="project" value="InterPro"/>
</dbReference>
<name>A0A1C9CE81_9RHOD</name>
<dbReference type="PROSITE" id="PS51012">
    <property type="entry name" value="ABC_TM2"/>
    <property type="match status" value="1"/>
</dbReference>
<protein>
    <submittedName>
        <fullName evidence="7">ABC-2 type transporter</fullName>
    </submittedName>
</protein>
<dbReference type="GO" id="GO:0043190">
    <property type="term" value="C:ATP-binding cassette (ABC) transporter complex"/>
    <property type="evidence" value="ECO:0007669"/>
    <property type="project" value="InterPro"/>
</dbReference>
<dbReference type="InterPro" id="IPR051328">
    <property type="entry name" value="T7SS_ABC-Transporter"/>
</dbReference>
<geneLocation type="plastid" evidence="7"/>
<keyword evidence="4 5" id="KW-0472">Membrane</keyword>
<dbReference type="PANTHER" id="PTHR43077">
    <property type="entry name" value="TRANSPORT PERMEASE YVFS-RELATED"/>
    <property type="match status" value="1"/>
</dbReference>
<feature type="transmembrane region" description="Helical" evidence="5">
    <location>
        <begin position="83"/>
        <end position="107"/>
    </location>
</feature>
<organism evidence="7">
    <name type="scientific">Erythrotrichia carnea</name>
    <dbReference type="NCBI Taxonomy" id="35151"/>
    <lineage>
        <taxon>Eukaryota</taxon>
        <taxon>Rhodophyta</taxon>
        <taxon>Compsopogonophyceae</taxon>
        <taxon>Erythropeltidales</taxon>
        <taxon>Erythrotrichiaceae</taxon>
        <taxon>Erythrotrichia</taxon>
    </lineage>
</organism>
<feature type="transmembrane region" description="Helical" evidence="5">
    <location>
        <begin position="127"/>
        <end position="150"/>
    </location>
</feature>
<keyword evidence="2 5" id="KW-0812">Transmembrane</keyword>
<feature type="transmembrane region" description="Helical" evidence="5">
    <location>
        <begin position="171"/>
        <end position="191"/>
    </location>
</feature>
<feature type="transmembrane region" description="Helical" evidence="5">
    <location>
        <begin position="264"/>
        <end position="288"/>
    </location>
</feature>
<keyword evidence="3 5" id="KW-1133">Transmembrane helix</keyword>
<dbReference type="InterPro" id="IPR000412">
    <property type="entry name" value="ABC_2_transport"/>
</dbReference>
<accession>A0A1C9CE81</accession>
<dbReference type="AlphaFoldDB" id="A0A1C9CE81"/>
<evidence type="ECO:0000256" key="4">
    <source>
        <dbReference type="ARBA" id="ARBA00023136"/>
    </source>
</evidence>
<proteinExistence type="predicted"/>
<feature type="transmembrane region" description="Helical" evidence="5">
    <location>
        <begin position="48"/>
        <end position="71"/>
    </location>
</feature>
<dbReference type="EMBL" id="KX284721">
    <property type="protein sequence ID" value="AOM66708.1"/>
    <property type="molecule type" value="Genomic_DNA"/>
</dbReference>
<evidence type="ECO:0000259" key="6">
    <source>
        <dbReference type="PROSITE" id="PS51012"/>
    </source>
</evidence>
<feature type="domain" description="ABC transmembrane type-2" evidence="6">
    <location>
        <begin position="46"/>
        <end position="291"/>
    </location>
</feature>
<dbReference type="InterPro" id="IPR013525">
    <property type="entry name" value="ABC2_TM"/>
</dbReference>
<dbReference type="GeneID" id="29073882"/>
<dbReference type="InterPro" id="IPR047817">
    <property type="entry name" value="ABC2_TM_bact-type"/>
</dbReference>
<evidence type="ECO:0000256" key="2">
    <source>
        <dbReference type="ARBA" id="ARBA00022692"/>
    </source>
</evidence>
<reference evidence="7" key="2">
    <citation type="submission" date="2017-07" db="EMBL/GenBank/DDBJ databases">
        <authorList>
            <person name="Sun Z.S."/>
            <person name="Albrecht U."/>
            <person name="Echele G."/>
            <person name="Lee C.C."/>
        </authorList>
    </citation>
    <scope>NUCLEOTIDE SEQUENCE</scope>
</reference>
<comment type="subcellular location">
    <subcellularLocation>
        <location evidence="1">Membrane</location>
        <topology evidence="1">Multi-pass membrane protein</topology>
    </subcellularLocation>
</comment>
<dbReference type="Pfam" id="PF01061">
    <property type="entry name" value="ABC2_membrane"/>
    <property type="match status" value="1"/>
</dbReference>
<keyword evidence="7" id="KW-0934">Plastid</keyword>